<dbReference type="Proteomes" id="UP000658720">
    <property type="component" value="Unassembled WGS sequence"/>
</dbReference>
<evidence type="ECO:0000313" key="1">
    <source>
        <dbReference type="EMBL" id="MBE9255083.1"/>
    </source>
</evidence>
<evidence type="ECO:0000313" key="2">
    <source>
        <dbReference type="Proteomes" id="UP000658720"/>
    </source>
</evidence>
<keyword evidence="2" id="KW-1185">Reference proteome</keyword>
<dbReference type="EMBL" id="JADEVV010000048">
    <property type="protein sequence ID" value="MBE9255083.1"/>
    <property type="molecule type" value="Genomic_DNA"/>
</dbReference>
<gene>
    <name evidence="1" type="ORF">IQ217_14785</name>
</gene>
<accession>A0ABR9VXF5</accession>
<protein>
    <submittedName>
        <fullName evidence="1">Uncharacterized protein</fullName>
    </submittedName>
</protein>
<reference evidence="1 2" key="1">
    <citation type="submission" date="2020-10" db="EMBL/GenBank/DDBJ databases">
        <authorList>
            <person name="Castelo-Branco R."/>
            <person name="Eusebio N."/>
            <person name="Adriana R."/>
            <person name="Vieira A."/>
            <person name="Brugerolle De Fraissinette N."/>
            <person name="Rezende De Castro R."/>
            <person name="Schneider M.P."/>
            <person name="Vasconcelos V."/>
            <person name="Leao P.N."/>
        </authorList>
    </citation>
    <scope>NUCLEOTIDE SEQUENCE [LARGE SCALE GENOMIC DNA]</scope>
    <source>
        <strain evidence="1 2">LEGE 00031</strain>
    </source>
</reference>
<organism evidence="1 2">
    <name type="scientific">Synechocystis salina LEGE 00031</name>
    <dbReference type="NCBI Taxonomy" id="1828736"/>
    <lineage>
        <taxon>Bacteria</taxon>
        <taxon>Bacillati</taxon>
        <taxon>Cyanobacteriota</taxon>
        <taxon>Cyanophyceae</taxon>
        <taxon>Synechococcales</taxon>
        <taxon>Merismopediaceae</taxon>
        <taxon>Synechocystis</taxon>
    </lineage>
</organism>
<dbReference type="RefSeq" id="WP_194020537.1">
    <property type="nucleotide sequence ID" value="NZ_JADEVV010000048.1"/>
</dbReference>
<sequence length="66" mass="7392">METRRYLAPIATQTPKTKKTPLALDGIEGVSKDIKANQSGDRYLKEGIVKTHSRHVPQKIWEGGVF</sequence>
<comment type="caution">
    <text evidence="1">The sequence shown here is derived from an EMBL/GenBank/DDBJ whole genome shotgun (WGS) entry which is preliminary data.</text>
</comment>
<proteinExistence type="predicted"/>
<name>A0ABR9VXF5_9SYNC</name>